<dbReference type="PANTHER" id="PTHR20957:SF0">
    <property type="entry name" value="RNA-BINDING PROTEIN 48"/>
    <property type="match status" value="1"/>
</dbReference>
<dbReference type="GO" id="GO:0005681">
    <property type="term" value="C:spliceosomal complex"/>
    <property type="evidence" value="ECO:0007669"/>
    <property type="project" value="UniProtKB-KW"/>
</dbReference>
<evidence type="ECO:0000256" key="2">
    <source>
        <dbReference type="ARBA" id="ARBA00015189"/>
    </source>
</evidence>
<dbReference type="PANTHER" id="PTHR20957">
    <property type="entry name" value="RNA-BINDING PROTEIN 48"/>
    <property type="match status" value="1"/>
</dbReference>
<dbReference type="InterPro" id="IPR034264">
    <property type="entry name" value="RBM48_RRM"/>
</dbReference>
<dbReference type="InterPro" id="IPR039599">
    <property type="entry name" value="RBM48"/>
</dbReference>
<feature type="region of interest" description="Disordered" evidence="8">
    <location>
        <begin position="86"/>
        <end position="181"/>
    </location>
</feature>
<comment type="function">
    <text evidence="7">As a component of the minor spliceosome, involved in the splicing of U12-type introns in pre-mRNAs.</text>
</comment>
<evidence type="ECO:0000256" key="5">
    <source>
        <dbReference type="ARBA" id="ARBA00022884"/>
    </source>
</evidence>
<evidence type="ECO:0000256" key="6">
    <source>
        <dbReference type="ARBA" id="ARBA00023187"/>
    </source>
</evidence>
<keyword evidence="6" id="KW-0508">mRNA splicing</keyword>
<organism evidence="9 10">
    <name type="scientific">Engystomops pustulosus</name>
    <name type="common">Tungara frog</name>
    <name type="synonym">Physalaemus pustulosus</name>
    <dbReference type="NCBI Taxonomy" id="76066"/>
    <lineage>
        <taxon>Eukaryota</taxon>
        <taxon>Metazoa</taxon>
        <taxon>Chordata</taxon>
        <taxon>Craniata</taxon>
        <taxon>Vertebrata</taxon>
        <taxon>Euteleostomi</taxon>
        <taxon>Amphibia</taxon>
        <taxon>Batrachia</taxon>
        <taxon>Anura</taxon>
        <taxon>Neobatrachia</taxon>
        <taxon>Hyloidea</taxon>
        <taxon>Leptodactylidae</taxon>
        <taxon>Leiuperinae</taxon>
        <taxon>Engystomops</taxon>
    </lineage>
</organism>
<dbReference type="Proteomes" id="UP000824782">
    <property type="component" value="Unassembled WGS sequence"/>
</dbReference>
<feature type="region of interest" description="Disordered" evidence="8">
    <location>
        <begin position="213"/>
        <end position="232"/>
    </location>
</feature>
<keyword evidence="4" id="KW-0747">Spliceosome</keyword>
<evidence type="ECO:0000256" key="1">
    <source>
        <dbReference type="ARBA" id="ARBA00006938"/>
    </source>
</evidence>
<feature type="compositionally biased region" description="Low complexity" evidence="8">
    <location>
        <begin position="104"/>
        <end position="114"/>
    </location>
</feature>
<name>A0AAV6ZJV2_ENGPU</name>
<feature type="compositionally biased region" description="Pro residues" evidence="8">
    <location>
        <begin position="122"/>
        <end position="138"/>
    </location>
</feature>
<evidence type="ECO:0000256" key="4">
    <source>
        <dbReference type="ARBA" id="ARBA00022728"/>
    </source>
</evidence>
<accession>A0AAV6ZJV2</accession>
<dbReference type="SUPFAM" id="SSF54928">
    <property type="entry name" value="RNA-binding domain, RBD"/>
    <property type="match status" value="1"/>
</dbReference>
<keyword evidence="10" id="KW-1185">Reference proteome</keyword>
<dbReference type="AlphaFoldDB" id="A0AAV6ZJV2"/>
<evidence type="ECO:0000313" key="10">
    <source>
        <dbReference type="Proteomes" id="UP000824782"/>
    </source>
</evidence>
<dbReference type="InterPro" id="IPR035979">
    <property type="entry name" value="RBD_domain_sf"/>
</dbReference>
<proteinExistence type="inferred from homology"/>
<comment type="similarity">
    <text evidence="1">Belongs to the RBM48 family.</text>
</comment>
<evidence type="ECO:0000313" key="9">
    <source>
        <dbReference type="EMBL" id="KAG8548478.1"/>
    </source>
</evidence>
<feature type="compositionally biased region" description="Polar residues" evidence="8">
    <location>
        <begin position="248"/>
        <end position="263"/>
    </location>
</feature>
<feature type="region of interest" description="Disordered" evidence="8">
    <location>
        <begin position="248"/>
        <end position="276"/>
    </location>
</feature>
<dbReference type="EMBL" id="WNYA01000400">
    <property type="protein sequence ID" value="KAG8548478.1"/>
    <property type="molecule type" value="Genomic_DNA"/>
</dbReference>
<feature type="compositionally biased region" description="Basic and acidic residues" evidence="8">
    <location>
        <begin position="86"/>
        <end position="103"/>
    </location>
</feature>
<sequence>MKELVEQFALYGAIEEYNPLDDYPAEQFTEVYLIKFQRLQSARIAKRKLDECSFFGGVLHVCYAPEFESVQETREKLQDRRRYVARATAEKDGQNTEKRKAAAEKSSPAAAPVVTNLTGPWGPAPQPRDFSPMPPLLPAVPYQQYTSTPPSGSYAGGSAQPPPCARPKGMICPAPDIAGHSTARFMPRTTQLQERQRRREESLVHSLSLSDSPEVVIGPKLPEPPKLDLEDDSLNTSVQLIRGKLKQVSESCTATKPETTEPNPQAAPPVKQRRRI</sequence>
<keyword evidence="5" id="KW-0694">RNA-binding</keyword>
<dbReference type="GO" id="GO:0003723">
    <property type="term" value="F:RNA binding"/>
    <property type="evidence" value="ECO:0007669"/>
    <property type="project" value="UniProtKB-KW"/>
</dbReference>
<evidence type="ECO:0000256" key="8">
    <source>
        <dbReference type="SAM" id="MobiDB-lite"/>
    </source>
</evidence>
<dbReference type="GO" id="GO:0008380">
    <property type="term" value="P:RNA splicing"/>
    <property type="evidence" value="ECO:0007669"/>
    <property type="project" value="UniProtKB-KW"/>
</dbReference>
<evidence type="ECO:0000256" key="3">
    <source>
        <dbReference type="ARBA" id="ARBA00022664"/>
    </source>
</evidence>
<dbReference type="CDD" id="cd12442">
    <property type="entry name" value="RRM_RBM48"/>
    <property type="match status" value="1"/>
</dbReference>
<reference evidence="9" key="1">
    <citation type="thesis" date="2020" institute="ProQuest LLC" country="789 East Eisenhower Parkway, Ann Arbor, MI, USA">
        <title>Comparative Genomics and Chromosome Evolution.</title>
        <authorList>
            <person name="Mudd A.B."/>
        </authorList>
    </citation>
    <scope>NUCLEOTIDE SEQUENCE</scope>
    <source>
        <strain evidence="9">237g6f4</strain>
        <tissue evidence="9">Blood</tissue>
    </source>
</reference>
<keyword evidence="3" id="KW-0507">mRNA processing</keyword>
<protein>
    <recommendedName>
        <fullName evidence="2">RNA-binding protein 48</fullName>
    </recommendedName>
</protein>
<comment type="caution">
    <text evidence="9">The sequence shown here is derived from an EMBL/GenBank/DDBJ whole genome shotgun (WGS) entry which is preliminary data.</text>
</comment>
<evidence type="ECO:0000256" key="7">
    <source>
        <dbReference type="ARBA" id="ARBA00035004"/>
    </source>
</evidence>
<gene>
    <name evidence="9" type="ORF">GDO81_025249</name>
</gene>
<dbReference type="GO" id="GO:0005654">
    <property type="term" value="C:nucleoplasm"/>
    <property type="evidence" value="ECO:0007669"/>
    <property type="project" value="TreeGrafter"/>
</dbReference>
<dbReference type="GO" id="GO:0006397">
    <property type="term" value="P:mRNA processing"/>
    <property type="evidence" value="ECO:0007669"/>
    <property type="project" value="UniProtKB-KW"/>
</dbReference>